<protein>
    <submittedName>
        <fullName evidence="2">Uncharacterized protein</fullName>
    </submittedName>
</protein>
<feature type="compositionally biased region" description="Polar residues" evidence="1">
    <location>
        <begin position="1"/>
        <end position="11"/>
    </location>
</feature>
<gene>
    <name evidence="2" type="ORF">GSLYS_00010585001</name>
</gene>
<dbReference type="Proteomes" id="UP001497497">
    <property type="component" value="Unassembled WGS sequence"/>
</dbReference>
<organism evidence="2 3">
    <name type="scientific">Lymnaea stagnalis</name>
    <name type="common">Great pond snail</name>
    <name type="synonym">Helix stagnalis</name>
    <dbReference type="NCBI Taxonomy" id="6523"/>
    <lineage>
        <taxon>Eukaryota</taxon>
        <taxon>Metazoa</taxon>
        <taxon>Spiralia</taxon>
        <taxon>Lophotrochozoa</taxon>
        <taxon>Mollusca</taxon>
        <taxon>Gastropoda</taxon>
        <taxon>Heterobranchia</taxon>
        <taxon>Euthyneura</taxon>
        <taxon>Panpulmonata</taxon>
        <taxon>Hygrophila</taxon>
        <taxon>Lymnaeoidea</taxon>
        <taxon>Lymnaeidae</taxon>
        <taxon>Lymnaea</taxon>
    </lineage>
</organism>
<reference evidence="2 3" key="1">
    <citation type="submission" date="2024-04" db="EMBL/GenBank/DDBJ databases">
        <authorList>
            <consortium name="Genoscope - CEA"/>
            <person name="William W."/>
        </authorList>
    </citation>
    <scope>NUCLEOTIDE SEQUENCE [LARGE SCALE GENOMIC DNA]</scope>
</reference>
<feature type="region of interest" description="Disordered" evidence="1">
    <location>
        <begin position="1"/>
        <end position="85"/>
    </location>
</feature>
<keyword evidence="3" id="KW-1185">Reference proteome</keyword>
<feature type="compositionally biased region" description="Polar residues" evidence="1">
    <location>
        <begin position="22"/>
        <end position="54"/>
    </location>
</feature>
<name>A0AAV2HRD7_LYMST</name>
<feature type="compositionally biased region" description="Basic and acidic residues" evidence="1">
    <location>
        <begin position="12"/>
        <end position="21"/>
    </location>
</feature>
<comment type="caution">
    <text evidence="2">The sequence shown here is derived from an EMBL/GenBank/DDBJ whole genome shotgun (WGS) entry which is preliminary data.</text>
</comment>
<feature type="non-terminal residue" evidence="2">
    <location>
        <position position="1"/>
    </location>
</feature>
<proteinExistence type="predicted"/>
<accession>A0AAV2HRD7</accession>
<evidence type="ECO:0000313" key="3">
    <source>
        <dbReference type="Proteomes" id="UP001497497"/>
    </source>
</evidence>
<dbReference type="AlphaFoldDB" id="A0AAV2HRD7"/>
<evidence type="ECO:0000313" key="2">
    <source>
        <dbReference type="EMBL" id="CAL1536672.1"/>
    </source>
</evidence>
<feature type="non-terminal residue" evidence="2">
    <location>
        <position position="140"/>
    </location>
</feature>
<sequence>PVTWHTPNTLSRDVESTKKPDPTNSGQKTQIPRSASSDSVPRKLLQNNNHSLPHSSVPIDRERNGPFVDVNPGDVKDRTRSKQSMKVLRKTSDVGGLNGDDHLTNNTRAKYDMPRKDYFQRNLKLKDNRVKSTLRRHAMS</sequence>
<evidence type="ECO:0000256" key="1">
    <source>
        <dbReference type="SAM" id="MobiDB-lite"/>
    </source>
</evidence>
<dbReference type="EMBL" id="CAXITT010000236">
    <property type="protein sequence ID" value="CAL1536672.1"/>
    <property type="molecule type" value="Genomic_DNA"/>
</dbReference>